<feature type="compositionally biased region" description="Low complexity" evidence="14">
    <location>
        <begin position="54"/>
        <end position="67"/>
    </location>
</feature>
<keyword evidence="8" id="KW-0677">Repeat</keyword>
<dbReference type="SMART" id="SM00472">
    <property type="entry name" value="MIR"/>
    <property type="match status" value="2"/>
</dbReference>
<gene>
    <name evidence="17" type="ORF">Ocin01_01850</name>
</gene>
<keyword evidence="18" id="KW-1185">Reference proteome</keyword>
<keyword evidence="10 15" id="KW-1133">Transmembrane helix</keyword>
<protein>
    <recommendedName>
        <fullName evidence="4">dolichyl-phosphate-mannose--protein mannosyltransferase</fullName>
        <ecNumber evidence="4">2.4.1.109</ecNumber>
    </recommendedName>
</protein>
<evidence type="ECO:0000256" key="1">
    <source>
        <dbReference type="ARBA" id="ARBA00004477"/>
    </source>
</evidence>
<evidence type="ECO:0000256" key="15">
    <source>
        <dbReference type="SAM" id="Phobius"/>
    </source>
</evidence>
<dbReference type="OMA" id="TTMIAGW"/>
<comment type="subcellular location">
    <subcellularLocation>
        <location evidence="1">Endoplasmic reticulum membrane</location>
        <topology evidence="1">Multi-pass membrane protein</topology>
    </subcellularLocation>
</comment>
<evidence type="ECO:0000256" key="2">
    <source>
        <dbReference type="ARBA" id="ARBA00004922"/>
    </source>
</evidence>
<feature type="transmembrane region" description="Helical" evidence="15">
    <location>
        <begin position="657"/>
        <end position="676"/>
    </location>
</feature>
<evidence type="ECO:0000256" key="10">
    <source>
        <dbReference type="ARBA" id="ARBA00022989"/>
    </source>
</evidence>
<evidence type="ECO:0000256" key="5">
    <source>
        <dbReference type="ARBA" id="ARBA00022676"/>
    </source>
</evidence>
<dbReference type="Pfam" id="PF02815">
    <property type="entry name" value="MIR"/>
    <property type="match status" value="1"/>
</dbReference>
<dbReference type="STRING" id="48709.A0A1D2NI43"/>
<evidence type="ECO:0000256" key="6">
    <source>
        <dbReference type="ARBA" id="ARBA00022679"/>
    </source>
</evidence>
<name>A0A1D2NI43_ORCCI</name>
<evidence type="ECO:0000256" key="13">
    <source>
        <dbReference type="ARBA" id="ARBA00045102"/>
    </source>
</evidence>
<comment type="catalytic activity">
    <reaction evidence="12">
        <text>a di-trans,poly-cis-dolichyl beta-D-mannosyl phosphate + L-threonyl-[protein] = 3-O-(alpha-D-mannosyl)-L-threonyl-[protein] + a di-trans,poly-cis-dolichyl phosphate + H(+)</text>
        <dbReference type="Rhea" id="RHEA:53396"/>
        <dbReference type="Rhea" id="RHEA-COMP:11060"/>
        <dbReference type="Rhea" id="RHEA-COMP:13547"/>
        <dbReference type="Rhea" id="RHEA-COMP:19498"/>
        <dbReference type="Rhea" id="RHEA-COMP:19501"/>
        <dbReference type="ChEBI" id="CHEBI:15378"/>
        <dbReference type="ChEBI" id="CHEBI:30013"/>
        <dbReference type="ChEBI" id="CHEBI:57683"/>
        <dbReference type="ChEBI" id="CHEBI:58211"/>
        <dbReference type="ChEBI" id="CHEBI:137323"/>
        <dbReference type="EC" id="2.4.1.109"/>
    </reaction>
</comment>
<feature type="transmembrane region" description="Helical" evidence="15">
    <location>
        <begin position="256"/>
        <end position="272"/>
    </location>
</feature>
<dbReference type="Pfam" id="PF16192">
    <property type="entry name" value="PMT_4TMC"/>
    <property type="match status" value="1"/>
</dbReference>
<dbReference type="InterPro" id="IPR016093">
    <property type="entry name" value="MIR_motif"/>
</dbReference>
<dbReference type="Pfam" id="PF02366">
    <property type="entry name" value="PMT"/>
    <property type="match status" value="1"/>
</dbReference>
<evidence type="ECO:0000313" key="18">
    <source>
        <dbReference type="Proteomes" id="UP000094527"/>
    </source>
</evidence>
<feature type="transmembrane region" description="Helical" evidence="15">
    <location>
        <begin position="590"/>
        <end position="611"/>
    </location>
</feature>
<comment type="pathway">
    <text evidence="2">Protein modification; protein glycosylation.</text>
</comment>
<reference evidence="17 18" key="1">
    <citation type="journal article" date="2016" name="Genome Biol. Evol.">
        <title>Gene Family Evolution Reflects Adaptation to Soil Environmental Stressors in the Genome of the Collembolan Orchesella cincta.</title>
        <authorList>
            <person name="Faddeeva-Vakhrusheva A."/>
            <person name="Derks M.F."/>
            <person name="Anvar S.Y."/>
            <person name="Agamennone V."/>
            <person name="Suring W."/>
            <person name="Smit S."/>
            <person name="van Straalen N.M."/>
            <person name="Roelofs D."/>
        </authorList>
    </citation>
    <scope>NUCLEOTIDE SEQUENCE [LARGE SCALE GENOMIC DNA]</scope>
    <source>
        <tissue evidence="17">Mixed pool</tissue>
    </source>
</reference>
<comment type="catalytic activity">
    <reaction evidence="13">
        <text>a di-trans,poly-cis-dolichyl beta-D-mannosyl phosphate + L-seryl-[protein] = 3-O-(alpha-D-mannosyl)-L-seryl-[protein] + a di-trans,poly-cis-dolichyl phosphate + H(+)</text>
        <dbReference type="Rhea" id="RHEA:17377"/>
        <dbReference type="Rhea" id="RHEA-COMP:9863"/>
        <dbReference type="Rhea" id="RHEA-COMP:13546"/>
        <dbReference type="Rhea" id="RHEA-COMP:19498"/>
        <dbReference type="Rhea" id="RHEA-COMP:19501"/>
        <dbReference type="ChEBI" id="CHEBI:15378"/>
        <dbReference type="ChEBI" id="CHEBI:29999"/>
        <dbReference type="ChEBI" id="CHEBI:57683"/>
        <dbReference type="ChEBI" id="CHEBI:58211"/>
        <dbReference type="ChEBI" id="CHEBI:137321"/>
        <dbReference type="EC" id="2.4.1.109"/>
    </reaction>
</comment>
<evidence type="ECO:0000256" key="12">
    <source>
        <dbReference type="ARBA" id="ARBA00045085"/>
    </source>
</evidence>
<evidence type="ECO:0000313" key="17">
    <source>
        <dbReference type="EMBL" id="ODN04872.1"/>
    </source>
</evidence>
<dbReference type="InterPro" id="IPR027005">
    <property type="entry name" value="PMT-like"/>
</dbReference>
<evidence type="ECO:0000256" key="9">
    <source>
        <dbReference type="ARBA" id="ARBA00022824"/>
    </source>
</evidence>
<evidence type="ECO:0000256" key="3">
    <source>
        <dbReference type="ARBA" id="ARBA00007222"/>
    </source>
</evidence>
<evidence type="ECO:0000256" key="7">
    <source>
        <dbReference type="ARBA" id="ARBA00022692"/>
    </source>
</evidence>
<dbReference type="Proteomes" id="UP000094527">
    <property type="component" value="Unassembled WGS sequence"/>
</dbReference>
<dbReference type="PANTHER" id="PTHR10050">
    <property type="entry name" value="DOLICHYL-PHOSPHATE-MANNOSE--PROTEIN MANNOSYLTRANSFERASE"/>
    <property type="match status" value="1"/>
</dbReference>
<dbReference type="GO" id="GO:0004169">
    <property type="term" value="F:dolichyl-phosphate-mannose-protein mannosyltransferase activity"/>
    <property type="evidence" value="ECO:0007669"/>
    <property type="project" value="UniProtKB-EC"/>
</dbReference>
<keyword evidence="5 17" id="KW-0328">Glycosyltransferase</keyword>
<keyword evidence="11 15" id="KW-0472">Membrane</keyword>
<keyword evidence="9" id="KW-0256">Endoplasmic reticulum</keyword>
<dbReference type="InterPro" id="IPR003342">
    <property type="entry name" value="ArnT-like_N"/>
</dbReference>
<feature type="transmembrane region" description="Helical" evidence="15">
    <location>
        <begin position="201"/>
        <end position="219"/>
    </location>
</feature>
<dbReference type="PANTHER" id="PTHR10050:SF51">
    <property type="entry name" value="PROTEIN O-MANNOSYL-TRANSFERASE 1"/>
    <property type="match status" value="1"/>
</dbReference>
<feature type="transmembrane region" description="Helical" evidence="15">
    <location>
        <begin position="623"/>
        <end position="645"/>
    </location>
</feature>
<feature type="transmembrane region" description="Helical" evidence="15">
    <location>
        <begin position="225"/>
        <end position="244"/>
    </location>
</feature>
<dbReference type="EMBL" id="LJIJ01000035">
    <property type="protein sequence ID" value="ODN04872.1"/>
    <property type="molecule type" value="Genomic_DNA"/>
</dbReference>
<evidence type="ECO:0000259" key="16">
    <source>
        <dbReference type="PROSITE" id="PS50919"/>
    </source>
</evidence>
<dbReference type="EC" id="2.4.1.109" evidence="4"/>
<accession>A0A1D2NI43</accession>
<feature type="transmembrane region" description="Helical" evidence="15">
    <location>
        <begin position="307"/>
        <end position="331"/>
    </location>
</feature>
<feature type="transmembrane region" description="Helical" evidence="15">
    <location>
        <begin position="278"/>
        <end position="295"/>
    </location>
</feature>
<dbReference type="GO" id="GO:0005789">
    <property type="term" value="C:endoplasmic reticulum membrane"/>
    <property type="evidence" value="ECO:0007669"/>
    <property type="project" value="UniProtKB-SubCell"/>
</dbReference>
<feature type="transmembrane region" description="Helical" evidence="15">
    <location>
        <begin position="688"/>
        <end position="708"/>
    </location>
</feature>
<keyword evidence="6 17" id="KW-0808">Transferase</keyword>
<comment type="caution">
    <text evidence="17">The sequence shown here is derived from an EMBL/GenBank/DDBJ whole genome shotgun (WGS) entry which is preliminary data.</text>
</comment>
<sequence>MRMGVKEKSKFGRSMQEERKRGRSNLLPSTDESSEGELSTIKKNAASIPQPAAVSSKSPSLPVSKNSQGSKRTIFENAEEESFWKISFEIDIVAVGLFVLAAATRFYNLTYPNNLTSCIMGNMQVCICDAFSFLILIPIGKQLIAASSYLFDRSYNGTFKFDRIGSPYPEWVPIFGMRFIPALLGSIMPSFSYILCREIGISLGFSILSGLLIIFDNALLIQSRYILMEMPLISFGLLGLIFAIKATKQLNSNKSLLFVSISAFFGTLSLSVKYIGSFYLAMSGLVIFYCFWSRVVPRKDFSAPQILLKMGTVYLIFFLTFFATYVSIFYVHLSVLIQAGPHDSVMTSAFQASLKGGLASIIKGQPIQYSDGRGSSHQQQVTCYSFKDVNNWWIVKRPDVDNLAVNETKDVIKHGDQIHLVHGMSGRLLNSHDVAAAQSPQNQEVSCYIDHNVSMAAEPSMASGNRRRLRDLSRKQRRLRMARCQINDRIVVQDDTVWNVEEHRYTKSEKDREKELMEAEMIPTKPTDLSFRSKFWELQWKMLISSGSSQSESHAYASFPSEWLFLSRGIAYWIGGSGSNAQIHLLGNPVIWLTASVGVLMHLAIVGFYLLRRRRLCFDIDEETWSSLLLQSSICLGGYGLTYIYHFCVDRTLFLHHYLPSYVFKIMLMVSTLHHLHSISKYSKLRYLFSALVLLWLAFVMYAFSRFLPTSVGFLHFQKVNWKL</sequence>
<dbReference type="SUPFAM" id="SSF82109">
    <property type="entry name" value="MIR domain"/>
    <property type="match status" value="1"/>
</dbReference>
<feature type="region of interest" description="Disordered" evidence="14">
    <location>
        <begin position="1"/>
        <end position="69"/>
    </location>
</feature>
<dbReference type="Gene3D" id="2.80.10.50">
    <property type="match status" value="1"/>
</dbReference>
<feature type="transmembrane region" description="Helical" evidence="15">
    <location>
        <begin position="171"/>
        <end position="194"/>
    </location>
</feature>
<dbReference type="UniPathway" id="UPA00378"/>
<comment type="similarity">
    <text evidence="3">Belongs to the glycosyltransferase 39 family.</text>
</comment>
<organism evidence="17 18">
    <name type="scientific">Orchesella cincta</name>
    <name type="common">Springtail</name>
    <name type="synonym">Podura cincta</name>
    <dbReference type="NCBI Taxonomy" id="48709"/>
    <lineage>
        <taxon>Eukaryota</taxon>
        <taxon>Metazoa</taxon>
        <taxon>Ecdysozoa</taxon>
        <taxon>Arthropoda</taxon>
        <taxon>Hexapoda</taxon>
        <taxon>Collembola</taxon>
        <taxon>Entomobryomorpha</taxon>
        <taxon>Entomobryoidea</taxon>
        <taxon>Orchesellidae</taxon>
        <taxon>Orchesellinae</taxon>
        <taxon>Orchesella</taxon>
    </lineage>
</organism>
<feature type="compositionally biased region" description="Basic and acidic residues" evidence="14">
    <location>
        <begin position="1"/>
        <end position="20"/>
    </location>
</feature>
<dbReference type="InterPro" id="IPR032421">
    <property type="entry name" value="PMT_4TMC"/>
</dbReference>
<dbReference type="PROSITE" id="PS50919">
    <property type="entry name" value="MIR"/>
    <property type="match status" value="1"/>
</dbReference>
<dbReference type="OrthoDB" id="292747at2759"/>
<evidence type="ECO:0000256" key="14">
    <source>
        <dbReference type="SAM" id="MobiDB-lite"/>
    </source>
</evidence>
<evidence type="ECO:0000256" key="8">
    <source>
        <dbReference type="ARBA" id="ARBA00022737"/>
    </source>
</evidence>
<proteinExistence type="inferred from homology"/>
<evidence type="ECO:0000256" key="4">
    <source>
        <dbReference type="ARBA" id="ARBA00012839"/>
    </source>
</evidence>
<feature type="transmembrane region" description="Helical" evidence="15">
    <location>
        <begin position="130"/>
        <end position="151"/>
    </location>
</feature>
<dbReference type="AlphaFoldDB" id="A0A1D2NI43"/>
<keyword evidence="7 15" id="KW-0812">Transmembrane</keyword>
<dbReference type="InterPro" id="IPR036300">
    <property type="entry name" value="MIR_dom_sf"/>
</dbReference>
<evidence type="ECO:0000256" key="11">
    <source>
        <dbReference type="ARBA" id="ARBA00023136"/>
    </source>
</evidence>
<feature type="domain" description="MIR" evidence="16">
    <location>
        <begin position="409"/>
        <end position="460"/>
    </location>
</feature>